<dbReference type="FunFam" id="2.60.40.10:FF:000356">
    <property type="entry name" value="Low affinity immunoglobulin gamma Fc region receptor III-A"/>
    <property type="match status" value="1"/>
</dbReference>
<evidence type="ECO:0000256" key="8">
    <source>
        <dbReference type="ARBA" id="ARBA00023136"/>
    </source>
</evidence>
<feature type="transmembrane region" description="Helical" evidence="14">
    <location>
        <begin position="221"/>
        <end position="247"/>
    </location>
</feature>
<accession>G1Q8R0</accession>
<dbReference type="EMBL" id="AAPE02047249">
    <property type="status" value="NOT_ANNOTATED_CDS"/>
    <property type="molecule type" value="Genomic_DNA"/>
</dbReference>
<feature type="domain" description="Ig-like" evidence="15">
    <location>
        <begin position="45"/>
        <end position="126"/>
    </location>
</feature>
<dbReference type="InterPro" id="IPR036179">
    <property type="entry name" value="Ig-like_dom_sf"/>
</dbReference>
<dbReference type="FunFam" id="2.60.40.10:FF:000217">
    <property type="entry name" value="High affinity immunoglobulin gamma Fc receptor I"/>
    <property type="match status" value="1"/>
</dbReference>
<evidence type="ECO:0000256" key="9">
    <source>
        <dbReference type="ARBA" id="ARBA00023157"/>
    </source>
</evidence>
<dbReference type="SUPFAM" id="SSF48726">
    <property type="entry name" value="Immunoglobulin"/>
    <property type="match status" value="2"/>
</dbReference>
<dbReference type="GeneTree" id="ENSGT01050000244808"/>
<dbReference type="Gene3D" id="2.60.40.10">
    <property type="entry name" value="Immunoglobulins"/>
    <property type="match status" value="2"/>
</dbReference>
<evidence type="ECO:0000256" key="6">
    <source>
        <dbReference type="ARBA" id="ARBA00022737"/>
    </source>
</evidence>
<keyword evidence="6" id="KW-0677">Repeat</keyword>
<reference evidence="16" key="3">
    <citation type="submission" date="2025-09" db="UniProtKB">
        <authorList>
            <consortium name="Ensembl"/>
        </authorList>
    </citation>
    <scope>IDENTIFICATION</scope>
</reference>
<evidence type="ECO:0000256" key="2">
    <source>
        <dbReference type="ARBA" id="ARBA00022475"/>
    </source>
</evidence>
<dbReference type="OMA" id="LEDDICY"/>
<evidence type="ECO:0000256" key="14">
    <source>
        <dbReference type="SAM" id="Phobius"/>
    </source>
</evidence>
<dbReference type="GO" id="GO:0019864">
    <property type="term" value="F:IgG binding"/>
    <property type="evidence" value="ECO:0007669"/>
    <property type="project" value="UniProtKB-KW"/>
</dbReference>
<dbReference type="FunCoup" id="G1Q8R0">
    <property type="interactions" value="274"/>
</dbReference>
<evidence type="ECO:0000313" key="16">
    <source>
        <dbReference type="Ensembl" id="ENSMLUP00000020093.1"/>
    </source>
</evidence>
<dbReference type="Ensembl" id="ENSMLUT00000028354.1">
    <property type="protein sequence ID" value="ENSMLUP00000020093.1"/>
    <property type="gene ID" value="ENSMLUG00000029763.1"/>
</dbReference>
<dbReference type="GO" id="GO:0050766">
    <property type="term" value="P:positive regulation of phagocytosis"/>
    <property type="evidence" value="ECO:0007669"/>
    <property type="project" value="TreeGrafter"/>
</dbReference>
<dbReference type="GO" id="GO:0019770">
    <property type="term" value="F:IgG receptor activity"/>
    <property type="evidence" value="ECO:0007669"/>
    <property type="project" value="TreeGrafter"/>
</dbReference>
<reference evidence="16 17" key="1">
    <citation type="journal article" date="2011" name="Nature">
        <title>A high-resolution map of human evolutionary constraint using 29 mammals.</title>
        <authorList>
            <person name="Lindblad-Toh K."/>
            <person name="Garber M."/>
            <person name="Zuk O."/>
            <person name="Lin M.F."/>
            <person name="Parker B.J."/>
            <person name="Washietl S."/>
            <person name="Kheradpour P."/>
            <person name="Ernst J."/>
            <person name="Jordan G."/>
            <person name="Mauceli E."/>
            <person name="Ward L.D."/>
            <person name="Lowe C.B."/>
            <person name="Holloway A.K."/>
            <person name="Clamp M."/>
            <person name="Gnerre S."/>
            <person name="Alfoldi J."/>
            <person name="Beal K."/>
            <person name="Chang J."/>
            <person name="Clawson H."/>
            <person name="Cuff J."/>
            <person name="Di Palma F."/>
            <person name="Fitzgerald S."/>
            <person name="Flicek P."/>
            <person name="Guttman M."/>
            <person name="Hubisz M.J."/>
            <person name="Jaffe D.B."/>
            <person name="Jungreis I."/>
            <person name="Kent W.J."/>
            <person name="Kostka D."/>
            <person name="Lara M."/>
            <person name="Martins A.L."/>
            <person name="Massingham T."/>
            <person name="Moltke I."/>
            <person name="Raney B.J."/>
            <person name="Rasmussen M.D."/>
            <person name="Robinson J."/>
            <person name="Stark A."/>
            <person name="Vilella A.J."/>
            <person name="Wen J."/>
            <person name="Xie X."/>
            <person name="Zody M.C."/>
            <person name="Baldwin J."/>
            <person name="Bloom T."/>
            <person name="Chin C.W."/>
            <person name="Heiman D."/>
            <person name="Nicol R."/>
            <person name="Nusbaum C."/>
            <person name="Young S."/>
            <person name="Wilkinson J."/>
            <person name="Worley K.C."/>
            <person name="Kovar C.L."/>
            <person name="Muzny D.M."/>
            <person name="Gibbs R.A."/>
            <person name="Cree A."/>
            <person name="Dihn H.H."/>
            <person name="Fowler G."/>
            <person name="Jhangiani S."/>
            <person name="Joshi V."/>
            <person name="Lee S."/>
            <person name="Lewis L.R."/>
            <person name="Nazareth L.V."/>
            <person name="Okwuonu G."/>
            <person name="Santibanez J."/>
            <person name="Warren W.C."/>
            <person name="Mardis E.R."/>
            <person name="Weinstock G.M."/>
            <person name="Wilson R.K."/>
            <person name="Delehaunty K."/>
            <person name="Dooling D."/>
            <person name="Fronik C."/>
            <person name="Fulton L."/>
            <person name="Fulton B."/>
            <person name="Graves T."/>
            <person name="Minx P."/>
            <person name="Sodergren E."/>
            <person name="Birney E."/>
            <person name="Margulies E.H."/>
            <person name="Herrero J."/>
            <person name="Green E.D."/>
            <person name="Haussler D."/>
            <person name="Siepel A."/>
            <person name="Goldman N."/>
            <person name="Pollard K.S."/>
            <person name="Pedersen J.S."/>
            <person name="Lander E.S."/>
            <person name="Kellis M."/>
        </authorList>
    </citation>
    <scope>NUCLEOTIDE SEQUENCE [LARGE SCALE GENOMIC DNA]</scope>
</reference>
<evidence type="ECO:0000256" key="1">
    <source>
        <dbReference type="ARBA" id="ARBA00004251"/>
    </source>
</evidence>
<keyword evidence="9" id="KW-1015">Disulfide bond</keyword>
<organism evidence="16 17">
    <name type="scientific">Myotis lucifugus</name>
    <name type="common">Little brown bat</name>
    <dbReference type="NCBI Taxonomy" id="59463"/>
    <lineage>
        <taxon>Eukaryota</taxon>
        <taxon>Metazoa</taxon>
        <taxon>Chordata</taxon>
        <taxon>Craniata</taxon>
        <taxon>Vertebrata</taxon>
        <taxon>Euteleostomi</taxon>
        <taxon>Mammalia</taxon>
        <taxon>Eutheria</taxon>
        <taxon>Laurasiatheria</taxon>
        <taxon>Chiroptera</taxon>
        <taxon>Yangochiroptera</taxon>
        <taxon>Vespertilionidae</taxon>
        <taxon>Myotis</taxon>
    </lineage>
</organism>
<keyword evidence="11" id="KW-0325">Glycoprotein</keyword>
<keyword evidence="3" id="KW-0390">IgG-binding protein</keyword>
<evidence type="ECO:0000256" key="12">
    <source>
        <dbReference type="ARBA" id="ARBA00023319"/>
    </source>
</evidence>
<dbReference type="PROSITE" id="PS50835">
    <property type="entry name" value="IG_LIKE"/>
    <property type="match status" value="1"/>
</dbReference>
<dbReference type="EMBL" id="AAPE02047250">
    <property type="status" value="NOT_ANNOTATED_CDS"/>
    <property type="molecule type" value="Genomic_DNA"/>
</dbReference>
<evidence type="ECO:0000256" key="11">
    <source>
        <dbReference type="ARBA" id="ARBA00023180"/>
    </source>
</evidence>
<dbReference type="eggNOG" id="ENOG502SVEW">
    <property type="taxonomic scope" value="Eukaryota"/>
</dbReference>
<dbReference type="HOGENOM" id="CLU_023383_1_2_1"/>
<feature type="region of interest" description="Disordered" evidence="13">
    <location>
        <begin position="255"/>
        <end position="316"/>
    </location>
</feature>
<sequence length="316" mass="34274">WGVPSVLPLPAAASDQAGCPPRRPWGALATTVHGSAIPGNELRLPKAVVSLQPPWLQVFPEDNVTLSCQGAHSPGNNSTRWFHDGTAIPTQVQPSYSFKASSNHSGDYRCQTDQTSLSDPVHLDVTSAWLLLQTPRLLVPQGAPIVLRCHSWKNWRLYKIQFFQDGKPKWFSYTNASFSIPHANASHSGAYHCSGLLGQMQHTSQPVNITVPVSSKAFPPVITAVVAGVAGIVAVAGVAGVVAWVCFRRHQSSALPGTPENRERGETLPEEPGWGWGEDPDDERSLVTRGEPITYSLLLHPEAPEEDTAPSDYQNM</sequence>
<dbReference type="InterPro" id="IPR050488">
    <property type="entry name" value="Ig_Fc_receptor"/>
</dbReference>
<dbReference type="CDD" id="cd05753">
    <property type="entry name" value="Ig2_FcgammaR_like"/>
    <property type="match status" value="1"/>
</dbReference>
<dbReference type="InterPro" id="IPR013783">
    <property type="entry name" value="Ig-like_fold"/>
</dbReference>
<keyword evidence="2" id="KW-1003">Cell membrane</keyword>
<evidence type="ECO:0000256" key="4">
    <source>
        <dbReference type="ARBA" id="ARBA00022692"/>
    </source>
</evidence>
<dbReference type="GO" id="GO:0009897">
    <property type="term" value="C:external side of plasma membrane"/>
    <property type="evidence" value="ECO:0007669"/>
    <property type="project" value="TreeGrafter"/>
</dbReference>
<keyword evidence="12" id="KW-0393">Immunoglobulin domain</keyword>
<keyword evidence="7 14" id="KW-1133">Transmembrane helix</keyword>
<evidence type="ECO:0000256" key="10">
    <source>
        <dbReference type="ARBA" id="ARBA00023170"/>
    </source>
</evidence>
<evidence type="ECO:0000256" key="3">
    <source>
        <dbReference type="ARBA" id="ARBA00022652"/>
    </source>
</evidence>
<reference evidence="16" key="2">
    <citation type="submission" date="2025-08" db="UniProtKB">
        <authorList>
            <consortium name="Ensembl"/>
        </authorList>
    </citation>
    <scope>IDENTIFICATION</scope>
</reference>
<keyword evidence="17" id="KW-1185">Reference proteome</keyword>
<dbReference type="STRING" id="59463.ENSMLUP00000020093"/>
<comment type="subcellular location">
    <subcellularLocation>
        <location evidence="1">Cell membrane</location>
        <topology evidence="1">Single-pass type I membrane protein</topology>
    </subcellularLocation>
</comment>
<dbReference type="InterPro" id="IPR007110">
    <property type="entry name" value="Ig-like_dom"/>
</dbReference>
<dbReference type="GO" id="GO:0001788">
    <property type="term" value="P:antibody-dependent cellular cytotoxicity"/>
    <property type="evidence" value="ECO:0007669"/>
    <property type="project" value="TreeGrafter"/>
</dbReference>
<evidence type="ECO:0000256" key="7">
    <source>
        <dbReference type="ARBA" id="ARBA00022989"/>
    </source>
</evidence>
<dbReference type="PANTHER" id="PTHR11481:SF97">
    <property type="entry name" value="LOW AFFINITY IMMUNOGLOBULIN GAMMA FC REGION RECEPTOR II-B-RELATED"/>
    <property type="match status" value="1"/>
</dbReference>
<dbReference type="InterPro" id="IPR003599">
    <property type="entry name" value="Ig_sub"/>
</dbReference>
<evidence type="ECO:0000256" key="13">
    <source>
        <dbReference type="SAM" id="MobiDB-lite"/>
    </source>
</evidence>
<dbReference type="GO" id="GO:0032760">
    <property type="term" value="P:positive regulation of tumor necrosis factor production"/>
    <property type="evidence" value="ECO:0007669"/>
    <property type="project" value="TreeGrafter"/>
</dbReference>
<evidence type="ECO:0000313" key="17">
    <source>
        <dbReference type="Proteomes" id="UP000001074"/>
    </source>
</evidence>
<proteinExistence type="predicted"/>
<dbReference type="Proteomes" id="UP000001074">
    <property type="component" value="Unassembled WGS sequence"/>
</dbReference>
<keyword evidence="10" id="KW-0675">Receptor</keyword>
<dbReference type="EMBL" id="AAPE02047248">
    <property type="status" value="NOT_ANNOTATED_CDS"/>
    <property type="molecule type" value="Genomic_DNA"/>
</dbReference>
<dbReference type="Pfam" id="PF13895">
    <property type="entry name" value="Ig_2"/>
    <property type="match status" value="2"/>
</dbReference>
<keyword evidence="8 14" id="KW-0472">Membrane</keyword>
<evidence type="ECO:0000259" key="15">
    <source>
        <dbReference type="PROSITE" id="PS50835"/>
    </source>
</evidence>
<dbReference type="SMART" id="SM00409">
    <property type="entry name" value="IG"/>
    <property type="match status" value="2"/>
</dbReference>
<dbReference type="InParanoid" id="G1Q8R0"/>
<name>G1Q8R0_MYOLU</name>
<dbReference type="PANTHER" id="PTHR11481">
    <property type="entry name" value="IMMUNOGLOBULIN FC RECEPTOR"/>
    <property type="match status" value="1"/>
</dbReference>
<keyword evidence="4 14" id="KW-0812">Transmembrane</keyword>
<keyword evidence="5" id="KW-0732">Signal</keyword>
<dbReference type="AlphaFoldDB" id="G1Q8R0"/>
<evidence type="ECO:0000256" key="5">
    <source>
        <dbReference type="ARBA" id="ARBA00022729"/>
    </source>
</evidence>
<protein>
    <recommendedName>
        <fullName evidence="15">Ig-like domain-containing protein</fullName>
    </recommendedName>
</protein>